<dbReference type="Proteomes" id="UP000476176">
    <property type="component" value="Unassembled WGS sequence"/>
</dbReference>
<proteinExistence type="predicted"/>
<sequence>MLQCGTDRALDLVAGTASDAALHELMALASTERRFASLPQAAVTLPLSVESSATCADVQSAASTATTKSEEARATSTTQRRKLNARRSDTEV</sequence>
<accession>A0A6G0MJ49</accession>
<organism evidence="2 3">
    <name type="scientific">Phytophthora fragariae</name>
    <dbReference type="NCBI Taxonomy" id="53985"/>
    <lineage>
        <taxon>Eukaryota</taxon>
        <taxon>Sar</taxon>
        <taxon>Stramenopiles</taxon>
        <taxon>Oomycota</taxon>
        <taxon>Peronosporomycetes</taxon>
        <taxon>Peronosporales</taxon>
        <taxon>Peronosporaceae</taxon>
        <taxon>Phytophthora</taxon>
    </lineage>
</organism>
<reference evidence="2 3" key="1">
    <citation type="submission" date="2018-09" db="EMBL/GenBank/DDBJ databases">
        <title>Genomic investigation of the strawberry pathogen Phytophthora fragariae indicates pathogenicity is determined by transcriptional variation in three key races.</title>
        <authorList>
            <person name="Adams T.M."/>
            <person name="Armitage A.D."/>
            <person name="Sobczyk M.K."/>
            <person name="Bates H.J."/>
            <person name="Dunwell J.M."/>
            <person name="Nellist C.F."/>
            <person name="Harrison R.J."/>
        </authorList>
    </citation>
    <scope>NUCLEOTIDE SEQUENCE [LARGE SCALE GENOMIC DNA]</scope>
    <source>
        <strain evidence="2 3">BC-23</strain>
    </source>
</reference>
<gene>
    <name evidence="2" type="ORF">PF004_g27936</name>
</gene>
<name>A0A6G0MJ49_9STRA</name>
<evidence type="ECO:0000313" key="2">
    <source>
        <dbReference type="EMBL" id="KAE9170263.1"/>
    </source>
</evidence>
<dbReference type="AlphaFoldDB" id="A0A6G0MJ49"/>
<evidence type="ECO:0000313" key="3">
    <source>
        <dbReference type="Proteomes" id="UP000476176"/>
    </source>
</evidence>
<feature type="region of interest" description="Disordered" evidence="1">
    <location>
        <begin position="62"/>
        <end position="92"/>
    </location>
</feature>
<comment type="caution">
    <text evidence="2">The sequence shown here is derived from an EMBL/GenBank/DDBJ whole genome shotgun (WGS) entry which is preliminary data.</text>
</comment>
<protein>
    <submittedName>
        <fullName evidence="2">Uncharacterized protein</fullName>
    </submittedName>
</protein>
<evidence type="ECO:0000256" key="1">
    <source>
        <dbReference type="SAM" id="MobiDB-lite"/>
    </source>
</evidence>
<dbReference type="EMBL" id="QXGC01004270">
    <property type="protein sequence ID" value="KAE9170263.1"/>
    <property type="molecule type" value="Genomic_DNA"/>
</dbReference>